<sequence length="323" mass="36829">MKRNNPVLSIVIPTYNRLKYLNELLDNLLTEITTLEDKASLEIIVSDNASTDNVLAVIEEFREKGLAVQYSRNDVNIGMDGNFHKCLNLAKGDYFWMFGDDDLIVEGSIKKIIHLLISGENINIISLGCKPKVNNDKTESAMQYKLSIKEVSEVEFIASVGVMISFISSIIIKNNKESLGNDLVKFYGTHLIQLFWILKTIRSGTGLVIIEDKLVRAAIDNTGGYKLFTVFSESFVKLIDYYYSRDEIESILIRKKLINFLLYYVSLPKKQDGFQKENYIPICDEAFGGITTYKYLLRYFFKYPLLAKGGIMIKLVLNKVLKS</sequence>
<dbReference type="GO" id="GO:0016758">
    <property type="term" value="F:hexosyltransferase activity"/>
    <property type="evidence" value="ECO:0007669"/>
    <property type="project" value="UniProtKB-ARBA"/>
</dbReference>
<dbReference type="AlphaFoldDB" id="A0AA96LZ95"/>
<dbReference type="Pfam" id="PF00535">
    <property type="entry name" value="Glycos_transf_2"/>
    <property type="match status" value="1"/>
</dbReference>
<reference evidence="3" key="1">
    <citation type="submission" date="2023-09" db="EMBL/GenBank/DDBJ databases">
        <title>Coexistence of blaNDM-1 and blaKPC-2 in Enterobacter chuandaensis.</title>
        <authorList>
            <person name="Chen R."/>
        </authorList>
    </citation>
    <scope>NUCLEOTIDE SEQUENCE</scope>
    <source>
        <strain evidence="3">FAHZZU5885</strain>
    </source>
</reference>
<evidence type="ECO:0000259" key="1">
    <source>
        <dbReference type="Pfam" id="PF00535"/>
    </source>
</evidence>
<dbReference type="KEGG" id="echu:RQP59_15585"/>
<dbReference type="PANTHER" id="PTHR22916">
    <property type="entry name" value="GLYCOSYLTRANSFERASE"/>
    <property type="match status" value="1"/>
</dbReference>
<dbReference type="Proteomes" id="UP001577381">
    <property type="component" value="Unassembled WGS sequence"/>
</dbReference>
<keyword evidence="3" id="KW-0808">Transferase</keyword>
<dbReference type="EC" id="2.4.-.-" evidence="3"/>
<proteinExistence type="predicted"/>
<dbReference type="EMBL" id="CP135253">
    <property type="protein sequence ID" value="WNS36499.1"/>
    <property type="molecule type" value="Genomic_DNA"/>
</dbReference>
<dbReference type="InterPro" id="IPR001173">
    <property type="entry name" value="Glyco_trans_2-like"/>
</dbReference>
<organism evidence="3">
    <name type="scientific">Enterobacter chuandaensis</name>
    <dbReference type="NCBI Taxonomy" id="2497875"/>
    <lineage>
        <taxon>Bacteria</taxon>
        <taxon>Pseudomonadati</taxon>
        <taxon>Pseudomonadota</taxon>
        <taxon>Gammaproteobacteria</taxon>
        <taxon>Enterobacterales</taxon>
        <taxon>Enterobacteriaceae</taxon>
        <taxon>Enterobacter</taxon>
        <taxon>Enterobacter cloacae complex</taxon>
    </lineage>
</organism>
<dbReference type="InterPro" id="IPR029044">
    <property type="entry name" value="Nucleotide-diphossugar_trans"/>
</dbReference>
<gene>
    <name evidence="2" type="ORF">ACE3KR_10360</name>
    <name evidence="3" type="ORF">RQP59_15585</name>
</gene>
<dbReference type="RefSeq" id="WP_265194557.1">
    <property type="nucleotide sequence ID" value="NZ_CP135253.1"/>
</dbReference>
<dbReference type="CDD" id="cd00761">
    <property type="entry name" value="Glyco_tranf_GTA_type"/>
    <property type="match status" value="1"/>
</dbReference>
<evidence type="ECO:0000313" key="4">
    <source>
        <dbReference type="Proteomes" id="UP001577381"/>
    </source>
</evidence>
<accession>A0AA96LZ95</accession>
<evidence type="ECO:0000313" key="3">
    <source>
        <dbReference type="EMBL" id="WNS36499.1"/>
    </source>
</evidence>
<dbReference type="EMBL" id="JBHGSI010000002">
    <property type="protein sequence ID" value="MFB4719283.1"/>
    <property type="molecule type" value="Genomic_DNA"/>
</dbReference>
<keyword evidence="4" id="KW-1185">Reference proteome</keyword>
<evidence type="ECO:0000313" key="2">
    <source>
        <dbReference type="EMBL" id="MFB4719283.1"/>
    </source>
</evidence>
<dbReference type="SUPFAM" id="SSF53448">
    <property type="entry name" value="Nucleotide-diphospho-sugar transferases"/>
    <property type="match status" value="1"/>
</dbReference>
<dbReference type="PANTHER" id="PTHR22916:SF3">
    <property type="entry name" value="UDP-GLCNAC:BETAGAL BETA-1,3-N-ACETYLGLUCOSAMINYLTRANSFERASE-LIKE PROTEIN 1"/>
    <property type="match status" value="1"/>
</dbReference>
<feature type="domain" description="Glycosyltransferase 2-like" evidence="1">
    <location>
        <begin position="9"/>
        <end position="127"/>
    </location>
</feature>
<protein>
    <submittedName>
        <fullName evidence="3">Glycosyltransferase family 2 protein</fullName>
        <ecNumber evidence="3">2.4.-.-</ecNumber>
    </submittedName>
</protein>
<name>A0AA96LZ95_9ENTR</name>
<dbReference type="Gene3D" id="3.90.550.10">
    <property type="entry name" value="Spore Coat Polysaccharide Biosynthesis Protein SpsA, Chain A"/>
    <property type="match status" value="1"/>
</dbReference>
<reference evidence="2 4" key="2">
    <citation type="submission" date="2024-09" db="EMBL/GenBank/DDBJ databases">
        <title>Molecular characterization of Carbapenemase-producing Enterobacter cloacae Complex from Infections in Argentina.</title>
        <authorList>
            <person name="De Mendieta J.M."/>
            <person name="Gomez S."/>
        </authorList>
    </citation>
    <scope>NUCLEOTIDE SEQUENCE [LARGE SCALE GENOMIC DNA]</scope>
    <source>
        <strain evidence="2 4">M23267</strain>
    </source>
</reference>
<keyword evidence="3" id="KW-0328">Glycosyltransferase</keyword>